<comment type="subcellular location">
    <subcellularLocation>
        <location evidence="1">Cell membrane</location>
        <topology evidence="1">Multi-pass membrane protein</topology>
    </subcellularLocation>
    <subcellularLocation>
        <location evidence="7">Membrane</location>
        <topology evidence="7">Multi-pass membrane protein</topology>
    </subcellularLocation>
</comment>
<feature type="transmembrane region" description="Helical" evidence="7">
    <location>
        <begin position="297"/>
        <end position="318"/>
    </location>
</feature>
<feature type="compositionally biased region" description="Low complexity" evidence="8">
    <location>
        <begin position="554"/>
        <end position="591"/>
    </location>
</feature>
<reference evidence="9" key="2">
    <citation type="submission" date="2025-09" db="UniProtKB">
        <authorList>
            <consortium name="Ensembl"/>
        </authorList>
    </citation>
    <scope>IDENTIFICATION</scope>
</reference>
<evidence type="ECO:0000256" key="7">
    <source>
        <dbReference type="RuleBase" id="RU910716"/>
    </source>
</evidence>
<feature type="transmembrane region" description="Helical" evidence="7">
    <location>
        <begin position="12"/>
        <end position="40"/>
    </location>
</feature>
<keyword evidence="6 7" id="KW-0472">Membrane</keyword>
<feature type="transmembrane region" description="Helical" evidence="7">
    <location>
        <begin position="270"/>
        <end position="291"/>
    </location>
</feature>
<dbReference type="PANTHER" id="PTHR16024">
    <property type="entry name" value="XK-RELATED PROTEIN"/>
    <property type="match status" value="1"/>
</dbReference>
<evidence type="ECO:0000256" key="4">
    <source>
        <dbReference type="ARBA" id="ARBA00022692"/>
    </source>
</evidence>
<evidence type="ECO:0000313" key="10">
    <source>
        <dbReference type="Proteomes" id="UP000261600"/>
    </source>
</evidence>
<sequence>MSQTAKVTAQSCVFLCLQPVYTCIFHLSPVIYCFVYYLWVGHNYCYAHLAGFTALFLLPGWGPQWLSYLWYLSDGRIRRKSLTWTHILHLGIFKRLWECMRLPDEDVYTEIMQQADVSALRLFEALVVTLPETLLQTYVLICTDIGLKSPVCVLSLAWALVLYARACLLIRPGHLQMTPAAILCRLLWRVSMLGSRFAVLMLFTRVFNQWVLGVIGVHWLGATFWMVSQQTDIIRSTSRWRLFNLVLGAIHIFFFLNVKYGQSRYRMAGFYLAMFVENAFLLLASSWLFTMVSWDTVGIPAAVFCSFLIALVLYYRFLHPKSFEIFQSIRHRGIGGACQERGSTLSLEEKVTPTFHRHATLSGLSLSERPLWGTLMDLPIQWEGWKHHHWLLIRLALKTGNVSMIWSAYGEGGLAGLIGDEEFQSAAYGSPTPSSPRHPGSLPHVDSNAGTLTEASSSVTSLDIKTPGWSPERRSPFLLASPEKKFGIPGETTLYFSADAQSPSSGSYLGWGSELSPISTYRSPYRIREARFVTSTPRLEPRAESPGPALVVVTPATPGTTPGATPGGTPSASTPAASTPAASTPGASTPGLTTPGTSVAPLTPVISHARKQMVQFVERAV</sequence>
<feature type="region of interest" description="Disordered" evidence="8">
    <location>
        <begin position="426"/>
        <end position="468"/>
    </location>
</feature>
<keyword evidence="5 7" id="KW-1133">Transmembrane helix</keyword>
<feature type="transmembrane region" description="Helical" evidence="7">
    <location>
        <begin position="240"/>
        <end position="258"/>
    </location>
</feature>
<keyword evidence="10" id="KW-1185">Reference proteome</keyword>
<evidence type="ECO:0000256" key="2">
    <source>
        <dbReference type="ARBA" id="ARBA00008789"/>
    </source>
</evidence>
<evidence type="ECO:0000256" key="5">
    <source>
        <dbReference type="ARBA" id="ARBA00022989"/>
    </source>
</evidence>
<organism evidence="9 10">
    <name type="scientific">Monopterus albus</name>
    <name type="common">Swamp eel</name>
    <dbReference type="NCBI Taxonomy" id="43700"/>
    <lineage>
        <taxon>Eukaryota</taxon>
        <taxon>Metazoa</taxon>
        <taxon>Chordata</taxon>
        <taxon>Craniata</taxon>
        <taxon>Vertebrata</taxon>
        <taxon>Euteleostomi</taxon>
        <taxon>Actinopterygii</taxon>
        <taxon>Neopterygii</taxon>
        <taxon>Teleostei</taxon>
        <taxon>Neoteleostei</taxon>
        <taxon>Acanthomorphata</taxon>
        <taxon>Anabantaria</taxon>
        <taxon>Synbranchiformes</taxon>
        <taxon>Synbranchidae</taxon>
        <taxon>Monopterus</taxon>
    </lineage>
</organism>
<dbReference type="GO" id="GO:0005886">
    <property type="term" value="C:plasma membrane"/>
    <property type="evidence" value="ECO:0007669"/>
    <property type="project" value="UniProtKB-SubCell"/>
</dbReference>
<reference evidence="9" key="1">
    <citation type="submission" date="2025-08" db="UniProtKB">
        <authorList>
            <consortium name="Ensembl"/>
        </authorList>
    </citation>
    <scope>IDENTIFICATION</scope>
</reference>
<keyword evidence="3" id="KW-1003">Cell membrane</keyword>
<dbReference type="InterPro" id="IPR050895">
    <property type="entry name" value="XK-related_scramblase"/>
</dbReference>
<feature type="transmembrane region" description="Helical" evidence="7">
    <location>
        <begin position="145"/>
        <end position="166"/>
    </location>
</feature>
<feature type="region of interest" description="Disordered" evidence="8">
    <location>
        <begin position="554"/>
        <end position="599"/>
    </location>
</feature>
<dbReference type="Proteomes" id="UP000261600">
    <property type="component" value="Unplaced"/>
</dbReference>
<evidence type="ECO:0000313" key="9">
    <source>
        <dbReference type="Ensembl" id="ENSMALP00000009675.1"/>
    </source>
</evidence>
<dbReference type="AlphaFoldDB" id="A0A3Q3IZX1"/>
<accession>A0A3Q3IZX1</accession>
<proteinExistence type="inferred from homology"/>
<feature type="transmembrane region" description="Helical" evidence="7">
    <location>
        <begin position="46"/>
        <end position="71"/>
    </location>
</feature>
<dbReference type="Pfam" id="PF09815">
    <property type="entry name" value="XK-related"/>
    <property type="match status" value="1"/>
</dbReference>
<feature type="compositionally biased region" description="Polar residues" evidence="8">
    <location>
        <begin position="448"/>
        <end position="463"/>
    </location>
</feature>
<evidence type="ECO:0000256" key="6">
    <source>
        <dbReference type="ARBA" id="ARBA00023136"/>
    </source>
</evidence>
<comment type="similarity">
    <text evidence="2 7">Belongs to the XK family.</text>
</comment>
<evidence type="ECO:0000256" key="8">
    <source>
        <dbReference type="SAM" id="MobiDB-lite"/>
    </source>
</evidence>
<evidence type="ECO:0000256" key="1">
    <source>
        <dbReference type="ARBA" id="ARBA00004651"/>
    </source>
</evidence>
<feature type="transmembrane region" description="Helical" evidence="7">
    <location>
        <begin position="210"/>
        <end position="228"/>
    </location>
</feature>
<keyword evidence="4 7" id="KW-0812">Transmembrane</keyword>
<dbReference type="InterPro" id="IPR018629">
    <property type="entry name" value="XK-rel"/>
</dbReference>
<dbReference type="PANTHER" id="PTHR16024:SF15">
    <property type="entry name" value="XK-RELATED PROTEIN 5"/>
    <property type="match status" value="1"/>
</dbReference>
<evidence type="ECO:0000256" key="3">
    <source>
        <dbReference type="ARBA" id="ARBA00022475"/>
    </source>
</evidence>
<dbReference type="Ensembl" id="ENSMALT00000009878.1">
    <property type="protein sequence ID" value="ENSMALP00000009675.1"/>
    <property type="gene ID" value="ENSMALG00000006870.1"/>
</dbReference>
<name>A0A3Q3IZX1_MONAL</name>
<protein>
    <recommendedName>
        <fullName evidence="7">XK-related protein</fullName>
    </recommendedName>
</protein>